<feature type="region of interest" description="Disordered" evidence="1">
    <location>
        <begin position="841"/>
        <end position="872"/>
    </location>
</feature>
<dbReference type="EMBL" id="PISD01000061">
    <property type="protein sequence ID" value="PKG26701.1"/>
    <property type="molecule type" value="Genomic_DNA"/>
</dbReference>
<evidence type="ECO:0008006" key="4">
    <source>
        <dbReference type="Google" id="ProtNLM"/>
    </source>
</evidence>
<evidence type="ECO:0000313" key="3">
    <source>
        <dbReference type="Proteomes" id="UP000233343"/>
    </source>
</evidence>
<feature type="compositionally biased region" description="Basic and acidic residues" evidence="1">
    <location>
        <begin position="848"/>
        <end position="857"/>
    </location>
</feature>
<dbReference type="PANTHER" id="PTHR30121:SF6">
    <property type="entry name" value="SLR6007 PROTEIN"/>
    <property type="match status" value="1"/>
</dbReference>
<dbReference type="PANTHER" id="PTHR30121">
    <property type="entry name" value="UNCHARACTERIZED PROTEIN YJGR-RELATED"/>
    <property type="match status" value="1"/>
</dbReference>
<dbReference type="InterPro" id="IPR027417">
    <property type="entry name" value="P-loop_NTPase"/>
</dbReference>
<gene>
    <name evidence="2" type="ORF">CWS20_22850</name>
</gene>
<sequence length="872" mass="98869">MLDFPIKHIDGNLVFGHDGTVTAYYQVSGFNYDFLDHDDKFIPFQSQLAFLFNNRYDLHYIAEPFPTNIEEIINSSIEEMKLKTYELKQNGLQYMEMLRKALVEQRNMMETSEYREYIGVQLLPELNKYKDTNAGLSVFNSMKEFARGLNSQIHRAVGINANDILESEIEIWKEQADTILESVQSAFNCNIKTASTAETVYLIEKEFSVTQSNIDIEQRRDFSTSEAVVGIDEEGEAQKAIRPVEQSFIEIQNTNIDEVTPTSLKFSKVIENDEVKNLHVKYLVAHTMDTENYFPNFEWIYFIQSKLSFPVSISVRAYHQSNERITKKLSNKRLEFKDQRKEALKAGVSTDLSLDQSESGAIQAENYFKKTGQPAYSCSFVFKVTGESEKELNTRAKRLKDEMIKYGIKIVAPYGEQLNLLMEKILGSRQINQDYKIEVDSGVLAGMMFGATTNIGDNRGFFVGYTERLKRPVFIQPDLAAKAFDGLGNIEDSISALVAGATGKGKSFFMNLYTYLSLLTGSQALIIDPKGDRKDWDSLPLIPKDYISKWTLGMTKDDAGCLDPFRTSVDVEEGKSVTVDILSYLTDVKISDVGYSIISEAVEETGRMDDPCIGAVISLLEAQYEKGSDVMTPTRFAALESLVNTLRSLKRQKLSDLLFGEVDQNYKVLKVDKPLQILMVENLSLPDGKSVTLRPSQKISEAILISITAFTKQYMFKQERTRHKIVLQDEASTIDNSPIGRELMDFIVRKGRFYNTTLLKGSQNATDHGDDVPNMGMKFSFGLRTTKEAKEMLEFLNLPQTRGNIDRIRSMSKGKCLFQDIYGRTAVINIDPVFSDLAKAFDSSTSTEEERERERQRQFGGNYDPEPTNQTA</sequence>
<dbReference type="AlphaFoldDB" id="A0A2N0ZB04"/>
<reference evidence="2 3" key="1">
    <citation type="journal article" date="2010" name="Int. J. Syst. Evol. Microbiol.">
        <title>Bacillus horneckiae sp. nov., isolated from a spacecraft-assembly clean room.</title>
        <authorList>
            <person name="Vaishampayan P."/>
            <person name="Probst A."/>
            <person name="Krishnamurthi S."/>
            <person name="Ghosh S."/>
            <person name="Osman S."/>
            <person name="McDowall A."/>
            <person name="Ruckmani A."/>
            <person name="Mayilraj S."/>
            <person name="Venkateswaran K."/>
        </authorList>
    </citation>
    <scope>NUCLEOTIDE SEQUENCE [LARGE SCALE GENOMIC DNA]</scope>
    <source>
        <strain evidence="3">1PO1SC</strain>
    </source>
</reference>
<name>A0A2N0ZB04_9BACI</name>
<evidence type="ECO:0000313" key="2">
    <source>
        <dbReference type="EMBL" id="PKG26701.1"/>
    </source>
</evidence>
<dbReference type="Proteomes" id="UP000233343">
    <property type="component" value="Unassembled WGS sequence"/>
</dbReference>
<comment type="caution">
    <text evidence="2">The sequence shown here is derived from an EMBL/GenBank/DDBJ whole genome shotgun (WGS) entry which is preliminary data.</text>
</comment>
<dbReference type="Pfam" id="PF12846">
    <property type="entry name" value="AAA_10"/>
    <property type="match status" value="1"/>
</dbReference>
<evidence type="ECO:0000256" key="1">
    <source>
        <dbReference type="SAM" id="MobiDB-lite"/>
    </source>
</evidence>
<dbReference type="Gene3D" id="3.40.50.300">
    <property type="entry name" value="P-loop containing nucleotide triphosphate hydrolases"/>
    <property type="match status" value="2"/>
</dbReference>
<dbReference type="InterPro" id="IPR051162">
    <property type="entry name" value="T4SS_component"/>
</dbReference>
<protein>
    <recommendedName>
        <fullName evidence="4">ATP-binding protein</fullName>
    </recommendedName>
</protein>
<keyword evidence="3" id="KW-1185">Reference proteome</keyword>
<organism evidence="2 3">
    <name type="scientific">Cytobacillus horneckiae</name>
    <dbReference type="NCBI Taxonomy" id="549687"/>
    <lineage>
        <taxon>Bacteria</taxon>
        <taxon>Bacillati</taxon>
        <taxon>Bacillota</taxon>
        <taxon>Bacilli</taxon>
        <taxon>Bacillales</taxon>
        <taxon>Bacillaceae</taxon>
        <taxon>Cytobacillus</taxon>
    </lineage>
</organism>
<dbReference type="SUPFAM" id="SSF52540">
    <property type="entry name" value="P-loop containing nucleoside triphosphate hydrolases"/>
    <property type="match status" value="1"/>
</dbReference>
<proteinExistence type="predicted"/>
<accession>A0A2N0ZB04</accession>